<dbReference type="GO" id="GO:0004622">
    <property type="term" value="F:phosphatidylcholine lysophospholipase activity"/>
    <property type="evidence" value="ECO:0007669"/>
    <property type="project" value="TreeGrafter"/>
</dbReference>
<evidence type="ECO:0000313" key="3">
    <source>
        <dbReference type="EMBL" id="PJB82333.1"/>
    </source>
</evidence>
<dbReference type="PANTHER" id="PTHR30383:SF5">
    <property type="entry name" value="SGNH HYDROLASE-TYPE ESTERASE DOMAIN-CONTAINING PROTEIN"/>
    <property type="match status" value="1"/>
</dbReference>
<gene>
    <name evidence="3" type="ORF">CO088_03580</name>
</gene>
<keyword evidence="1" id="KW-1133">Transmembrane helix</keyword>
<evidence type="ECO:0000313" key="4">
    <source>
        <dbReference type="Proteomes" id="UP000229236"/>
    </source>
</evidence>
<dbReference type="InterPro" id="IPR051532">
    <property type="entry name" value="Ester_Hydrolysis_Enzymes"/>
</dbReference>
<dbReference type="Pfam" id="PF13472">
    <property type="entry name" value="Lipase_GDSL_2"/>
    <property type="match status" value="1"/>
</dbReference>
<reference evidence="4" key="1">
    <citation type="submission" date="2017-09" db="EMBL/GenBank/DDBJ databases">
        <title>Depth-based differentiation of microbial function through sediment-hosted aquifers and enrichment of novel symbionts in the deep terrestrial subsurface.</title>
        <authorList>
            <person name="Probst A.J."/>
            <person name="Ladd B."/>
            <person name="Jarett J.K."/>
            <person name="Geller-Mcgrath D.E."/>
            <person name="Sieber C.M.K."/>
            <person name="Emerson J.B."/>
            <person name="Anantharaman K."/>
            <person name="Thomas B.C."/>
            <person name="Malmstrom R."/>
            <person name="Stieglmeier M."/>
            <person name="Klingl A."/>
            <person name="Woyke T."/>
            <person name="Ryan C.M."/>
            <person name="Banfield J.F."/>
        </authorList>
    </citation>
    <scope>NUCLEOTIDE SEQUENCE [LARGE SCALE GENOMIC DNA]</scope>
</reference>
<protein>
    <submittedName>
        <fullName evidence="3">Arylesterase</fullName>
    </submittedName>
</protein>
<organism evidence="3 4">
    <name type="scientific">Candidatus Yonathbacteria bacterium CG_4_9_14_0_8_um_filter_46_47</name>
    <dbReference type="NCBI Taxonomy" id="1975106"/>
    <lineage>
        <taxon>Bacteria</taxon>
        <taxon>Candidatus Yonathiibacteriota</taxon>
    </lineage>
</organism>
<evidence type="ECO:0000259" key="2">
    <source>
        <dbReference type="Pfam" id="PF13472"/>
    </source>
</evidence>
<keyword evidence="1" id="KW-0812">Transmembrane</keyword>
<dbReference type="Proteomes" id="UP000229236">
    <property type="component" value="Unassembled WGS sequence"/>
</dbReference>
<dbReference type="CDD" id="cd01822">
    <property type="entry name" value="Lysophospholipase_L1_like"/>
    <property type="match status" value="1"/>
</dbReference>
<accession>A0A2M8D666</accession>
<evidence type="ECO:0000256" key="1">
    <source>
        <dbReference type="SAM" id="Phobius"/>
    </source>
</evidence>
<dbReference type="InterPro" id="IPR013830">
    <property type="entry name" value="SGNH_hydro"/>
</dbReference>
<feature type="transmembrane region" description="Helical" evidence="1">
    <location>
        <begin position="6"/>
        <end position="25"/>
    </location>
</feature>
<keyword evidence="1" id="KW-0472">Membrane</keyword>
<dbReference type="AlphaFoldDB" id="A0A2M8D666"/>
<dbReference type="Gene3D" id="3.40.50.1110">
    <property type="entry name" value="SGNH hydrolase"/>
    <property type="match status" value="1"/>
</dbReference>
<dbReference type="EMBL" id="PFTM01000060">
    <property type="protein sequence ID" value="PJB82333.1"/>
    <property type="molecule type" value="Genomic_DNA"/>
</dbReference>
<proteinExistence type="predicted"/>
<sequence>MMLKKYIFVVVAVFVIALIAGYFWLRPDTSITNYPSSGANIIAFGDSLVRGVGASEGHNFVDLLSEKTGRSIANLGVAGDTTADGLARVNELDKYQLKVVLVLLGGNDHLKKVPIDETFDNLARLIENIQSRGAIVLLLGVRGGLFADRFADRYEALSKKYHTAYVPDILDGLFAHPEYMSDEIHPNEKGYAKIAERIYPVLENILQ</sequence>
<dbReference type="InterPro" id="IPR036514">
    <property type="entry name" value="SGNH_hydro_sf"/>
</dbReference>
<comment type="caution">
    <text evidence="3">The sequence shown here is derived from an EMBL/GenBank/DDBJ whole genome shotgun (WGS) entry which is preliminary data.</text>
</comment>
<dbReference type="PANTHER" id="PTHR30383">
    <property type="entry name" value="THIOESTERASE 1/PROTEASE 1/LYSOPHOSPHOLIPASE L1"/>
    <property type="match status" value="1"/>
</dbReference>
<dbReference type="SUPFAM" id="SSF52266">
    <property type="entry name" value="SGNH hydrolase"/>
    <property type="match status" value="1"/>
</dbReference>
<name>A0A2M8D666_9BACT</name>
<feature type="domain" description="SGNH hydrolase-type esterase" evidence="2">
    <location>
        <begin position="43"/>
        <end position="192"/>
    </location>
</feature>